<evidence type="ECO:0000313" key="3">
    <source>
        <dbReference type="Proteomes" id="UP000244384"/>
    </source>
</evidence>
<dbReference type="SUPFAM" id="SSF48498">
    <property type="entry name" value="Tetracyclin repressor-like, C-terminal domain"/>
    <property type="match status" value="1"/>
</dbReference>
<dbReference type="Proteomes" id="UP000244384">
    <property type="component" value="Chromosome"/>
</dbReference>
<dbReference type="PROSITE" id="PS50977">
    <property type="entry name" value="HTH_TETR_2"/>
    <property type="match status" value="1"/>
</dbReference>
<keyword evidence="3" id="KW-1185">Reference proteome</keyword>
<organism evidence="2 3">
    <name type="scientific">Aeromicrobium chenweiae</name>
    <dbReference type="NCBI Taxonomy" id="2079793"/>
    <lineage>
        <taxon>Bacteria</taxon>
        <taxon>Bacillati</taxon>
        <taxon>Actinomycetota</taxon>
        <taxon>Actinomycetes</taxon>
        <taxon>Propionibacteriales</taxon>
        <taxon>Nocardioidaceae</taxon>
        <taxon>Aeromicrobium</taxon>
    </lineage>
</organism>
<dbReference type="InterPro" id="IPR050109">
    <property type="entry name" value="HTH-type_TetR-like_transc_reg"/>
</dbReference>
<evidence type="ECO:0000256" key="1">
    <source>
        <dbReference type="ARBA" id="ARBA00023125"/>
    </source>
</evidence>
<dbReference type="Gene3D" id="1.10.10.60">
    <property type="entry name" value="Homeodomain-like"/>
    <property type="match status" value="1"/>
</dbReference>
<dbReference type="KEGG" id="aez:C3E78_03765"/>
<dbReference type="SUPFAM" id="SSF46689">
    <property type="entry name" value="Homeodomain-like"/>
    <property type="match status" value="1"/>
</dbReference>
<dbReference type="PRINTS" id="PR00455">
    <property type="entry name" value="HTHTETR"/>
</dbReference>
<gene>
    <name evidence="2" type="ORF">C3E78_03765</name>
</gene>
<dbReference type="EMBL" id="CP026952">
    <property type="protein sequence ID" value="AWB91407.1"/>
    <property type="molecule type" value="Genomic_DNA"/>
</dbReference>
<dbReference type="InterPro" id="IPR001647">
    <property type="entry name" value="HTH_TetR"/>
</dbReference>
<dbReference type="AlphaFoldDB" id="A0A2S0WJD8"/>
<dbReference type="InterPro" id="IPR009057">
    <property type="entry name" value="Homeodomain-like_sf"/>
</dbReference>
<dbReference type="RefSeq" id="WP_108577053.1">
    <property type="nucleotide sequence ID" value="NZ_CP026952.1"/>
</dbReference>
<evidence type="ECO:0000313" key="2">
    <source>
        <dbReference type="EMBL" id="AWB91407.1"/>
    </source>
</evidence>
<accession>A0A5F2ENV3</accession>
<dbReference type="PANTHER" id="PTHR30055:SF235">
    <property type="entry name" value="TRANSCRIPTIONAL REGULATORY PROTEIN"/>
    <property type="match status" value="1"/>
</dbReference>
<dbReference type="Gene3D" id="1.10.357.10">
    <property type="entry name" value="Tetracycline Repressor, domain 2"/>
    <property type="match status" value="1"/>
</dbReference>
<dbReference type="PANTHER" id="PTHR30055">
    <property type="entry name" value="HTH-TYPE TRANSCRIPTIONAL REGULATOR RUTR"/>
    <property type="match status" value="1"/>
</dbReference>
<accession>A0A2S0WJD8</accession>
<proteinExistence type="predicted"/>
<dbReference type="Pfam" id="PF00440">
    <property type="entry name" value="TetR_N"/>
    <property type="match status" value="1"/>
</dbReference>
<name>A0A2S0WJD8_9ACTN</name>
<dbReference type="OrthoDB" id="3210235at2"/>
<dbReference type="GO" id="GO:0000976">
    <property type="term" value="F:transcription cis-regulatory region binding"/>
    <property type="evidence" value="ECO:0007669"/>
    <property type="project" value="TreeGrafter"/>
</dbReference>
<dbReference type="Pfam" id="PF17920">
    <property type="entry name" value="TetR_C_16"/>
    <property type="match status" value="1"/>
</dbReference>
<dbReference type="GO" id="GO:0003700">
    <property type="term" value="F:DNA-binding transcription factor activity"/>
    <property type="evidence" value="ECO:0007669"/>
    <property type="project" value="TreeGrafter"/>
</dbReference>
<dbReference type="InterPro" id="IPR041678">
    <property type="entry name" value="TetR_C_16"/>
</dbReference>
<dbReference type="InterPro" id="IPR036271">
    <property type="entry name" value="Tet_transcr_reg_TetR-rel_C_sf"/>
</dbReference>
<protein>
    <submittedName>
        <fullName evidence="2">TetR family transcriptional regulator</fullName>
    </submittedName>
</protein>
<keyword evidence="1" id="KW-0238">DNA-binding</keyword>
<reference evidence="3" key="1">
    <citation type="submission" date="2018-01" db="EMBL/GenBank/DDBJ databases">
        <authorList>
            <person name="Li J."/>
        </authorList>
    </citation>
    <scope>NUCLEOTIDE SEQUENCE [LARGE SCALE GENOMIC DNA]</scope>
    <source>
        <strain evidence="3">592</strain>
    </source>
</reference>
<sequence length="190" mass="19954">MAKRTRDSAATKAAILAAARLQFGQNGFERTTIRSVAAAAGVDPALVMHYFVSKDELFGAVSRLDISPPDLTGVAPEDVAGVLLPVFARVWGPDGPFLPLLRAAASSPQAAEALLDVFVRQVAPALAVAAVDRPEQRAALIGSHLLGIAVARHIIAIPAIVTMEDAALAAWLRPVLTHYLTDPAPEDRAV</sequence>